<name>A0ABQ1LBY2_9RHOB</name>
<sequence>MACRESQVCAKTASACQTVTSQHFESSQIFFINTQGLTIPLAPNQKPLQLARMGRAKLNQKHNGSIGEM</sequence>
<accession>A0ABQ1LBY2</accession>
<evidence type="ECO:0000313" key="1">
    <source>
        <dbReference type="EMBL" id="GGC21513.1"/>
    </source>
</evidence>
<evidence type="ECO:0000313" key="2">
    <source>
        <dbReference type="Proteomes" id="UP000645462"/>
    </source>
</evidence>
<reference evidence="2" key="1">
    <citation type="journal article" date="2019" name="Int. J. Syst. Evol. Microbiol.">
        <title>The Global Catalogue of Microorganisms (GCM) 10K type strain sequencing project: providing services to taxonomists for standard genome sequencing and annotation.</title>
        <authorList>
            <consortium name="The Broad Institute Genomics Platform"/>
            <consortium name="The Broad Institute Genome Sequencing Center for Infectious Disease"/>
            <person name="Wu L."/>
            <person name="Ma J."/>
        </authorList>
    </citation>
    <scope>NUCLEOTIDE SEQUENCE [LARGE SCALE GENOMIC DNA]</scope>
    <source>
        <strain evidence="2">CGMCC 1.12478</strain>
    </source>
</reference>
<keyword evidence="2" id="KW-1185">Reference proteome</keyword>
<organism evidence="1 2">
    <name type="scientific">Marivita lacus</name>
    <dbReference type="NCBI Taxonomy" id="1323742"/>
    <lineage>
        <taxon>Bacteria</taxon>
        <taxon>Pseudomonadati</taxon>
        <taxon>Pseudomonadota</taxon>
        <taxon>Alphaproteobacteria</taxon>
        <taxon>Rhodobacterales</taxon>
        <taxon>Roseobacteraceae</taxon>
        <taxon>Marivita</taxon>
    </lineage>
</organism>
<dbReference type="Proteomes" id="UP000645462">
    <property type="component" value="Unassembled WGS sequence"/>
</dbReference>
<protein>
    <submittedName>
        <fullName evidence="1">Uncharacterized protein</fullName>
    </submittedName>
</protein>
<comment type="caution">
    <text evidence="1">The sequence shown here is derived from an EMBL/GenBank/DDBJ whole genome shotgun (WGS) entry which is preliminary data.</text>
</comment>
<gene>
    <name evidence="1" type="ORF">GCM10011363_42720</name>
</gene>
<proteinExistence type="predicted"/>
<dbReference type="EMBL" id="BMFC01000020">
    <property type="protein sequence ID" value="GGC21513.1"/>
    <property type="molecule type" value="Genomic_DNA"/>
</dbReference>